<dbReference type="PANTHER" id="PTHR12161:SF58">
    <property type="entry name" value="REGULATOR OF VPS4 ACTIVITY IN THE MVB PATHWAY PROTEIN"/>
    <property type="match status" value="1"/>
</dbReference>
<organism evidence="3 4">
    <name type="scientific">Cardamine amara subsp. amara</name>
    <dbReference type="NCBI Taxonomy" id="228776"/>
    <lineage>
        <taxon>Eukaryota</taxon>
        <taxon>Viridiplantae</taxon>
        <taxon>Streptophyta</taxon>
        <taxon>Embryophyta</taxon>
        <taxon>Tracheophyta</taxon>
        <taxon>Spermatophyta</taxon>
        <taxon>Magnoliopsida</taxon>
        <taxon>eudicotyledons</taxon>
        <taxon>Gunneridae</taxon>
        <taxon>Pentapetalae</taxon>
        <taxon>rosids</taxon>
        <taxon>malvids</taxon>
        <taxon>Brassicales</taxon>
        <taxon>Brassicaceae</taxon>
        <taxon>Cardamineae</taxon>
        <taxon>Cardamine</taxon>
    </lineage>
</organism>
<evidence type="ECO:0000256" key="1">
    <source>
        <dbReference type="ARBA" id="ARBA00005536"/>
    </source>
</evidence>
<dbReference type="PANTHER" id="PTHR12161">
    <property type="entry name" value="IST1 FAMILY MEMBER"/>
    <property type="match status" value="1"/>
</dbReference>
<dbReference type="Proteomes" id="UP001558713">
    <property type="component" value="Unassembled WGS sequence"/>
</dbReference>
<proteinExistence type="inferred from homology"/>
<dbReference type="Pfam" id="PF03398">
    <property type="entry name" value="Ist1"/>
    <property type="match status" value="1"/>
</dbReference>
<sequence>MSKKPEPKFGCVSFRSSRWRKASKCKLHIDNLLSSVKIHRTRRECMVRQSRSDIAQLLPNDRFSEALPKAKHFYEDERRLLAYDQIEYFCTSILQNISSLKDQSDVNLIPEETKEAMAGLIYAATRIGELNELQYVRSLFVQRFGLAFDKDCVELRPGNVVSSEIVKILDTKMTQDAISLEALIEISQKCHQPMKTVISRKKVMKENSKFLQPNLGESEERDQSSFMR</sequence>
<keyword evidence="4" id="KW-1185">Reference proteome</keyword>
<protein>
    <submittedName>
        <fullName evidence="3">Uncharacterized protein</fullName>
    </submittedName>
</protein>
<dbReference type="EMBL" id="JBANAX010000576">
    <property type="protein sequence ID" value="KAL1202501.1"/>
    <property type="molecule type" value="Genomic_DNA"/>
</dbReference>
<gene>
    <name evidence="3" type="ORF">V5N11_025063</name>
</gene>
<evidence type="ECO:0000256" key="2">
    <source>
        <dbReference type="SAM" id="MobiDB-lite"/>
    </source>
</evidence>
<evidence type="ECO:0000313" key="3">
    <source>
        <dbReference type="EMBL" id="KAL1202501.1"/>
    </source>
</evidence>
<dbReference type="Gene3D" id="1.20.1260.60">
    <property type="entry name" value="Vacuolar protein sorting-associated protein Ist1"/>
    <property type="match status" value="1"/>
</dbReference>
<dbReference type="InterPro" id="IPR042277">
    <property type="entry name" value="IST1-like"/>
</dbReference>
<reference evidence="3 4" key="1">
    <citation type="submission" date="2024-04" db="EMBL/GenBank/DDBJ databases">
        <title>Genome assembly C_amara_ONT_v2.</title>
        <authorList>
            <person name="Yant L."/>
            <person name="Moore C."/>
            <person name="Slenker M."/>
        </authorList>
    </citation>
    <scope>NUCLEOTIDE SEQUENCE [LARGE SCALE GENOMIC DNA]</scope>
    <source>
        <tissue evidence="3">Leaf</tissue>
    </source>
</reference>
<dbReference type="InterPro" id="IPR005061">
    <property type="entry name" value="Ist1"/>
</dbReference>
<comment type="caution">
    <text evidence="3">The sequence shown here is derived from an EMBL/GenBank/DDBJ whole genome shotgun (WGS) entry which is preliminary data.</text>
</comment>
<dbReference type="AlphaFoldDB" id="A0ABD1AUH5"/>
<comment type="similarity">
    <text evidence="1">Belongs to the IST1 family.</text>
</comment>
<name>A0ABD1AUH5_CARAN</name>
<feature type="region of interest" description="Disordered" evidence="2">
    <location>
        <begin position="209"/>
        <end position="228"/>
    </location>
</feature>
<accession>A0ABD1AUH5</accession>
<evidence type="ECO:0000313" key="4">
    <source>
        <dbReference type="Proteomes" id="UP001558713"/>
    </source>
</evidence>